<feature type="domain" description="Phasin" evidence="3">
    <location>
        <begin position="71"/>
        <end position="162"/>
    </location>
</feature>
<name>A0ABY1IH68_9HYPH</name>
<dbReference type="RefSeq" id="WP_232414398.1">
    <property type="nucleotide sequence ID" value="NZ_FQZC01000002.1"/>
</dbReference>
<gene>
    <name evidence="4" type="ORF">SAMN02745911_1873</name>
</gene>
<evidence type="ECO:0000256" key="1">
    <source>
        <dbReference type="SAM" id="Coils"/>
    </source>
</evidence>
<keyword evidence="1" id="KW-0175">Coiled coil</keyword>
<comment type="caution">
    <text evidence="4">The sequence shown here is derived from an EMBL/GenBank/DDBJ whole genome shotgun (WGS) entry which is preliminary data.</text>
</comment>
<organism evidence="4 5">
    <name type="scientific">Aureimonas altamirensis DSM 21988</name>
    <dbReference type="NCBI Taxonomy" id="1121026"/>
    <lineage>
        <taxon>Bacteria</taxon>
        <taxon>Pseudomonadati</taxon>
        <taxon>Pseudomonadota</taxon>
        <taxon>Alphaproteobacteria</taxon>
        <taxon>Hyphomicrobiales</taxon>
        <taxon>Aurantimonadaceae</taxon>
        <taxon>Aureimonas</taxon>
    </lineage>
</organism>
<protein>
    <submittedName>
        <fullName evidence="4">Phasin</fullName>
    </submittedName>
</protein>
<feature type="region of interest" description="Disordered" evidence="2">
    <location>
        <begin position="1"/>
        <end position="20"/>
    </location>
</feature>
<sequence>MKEKVRSAGKPSGEFSQAEDAFKQAMDPENVARAQAALGLDPERFQEALRGLTERTVEQSRKTYQAIRDNADEATKTLEATLENAHSGSLSLSKKAIEALRTNAELGFAHLEKMTKVRSVAELVELQSGYVREQTELMAGQIRDMQSLSRTVANELVRPGKEAMDKARTRKE</sequence>
<evidence type="ECO:0000259" key="3">
    <source>
        <dbReference type="Pfam" id="PF09361"/>
    </source>
</evidence>
<keyword evidence="5" id="KW-1185">Reference proteome</keyword>
<evidence type="ECO:0000313" key="4">
    <source>
        <dbReference type="EMBL" id="SHJ16349.1"/>
    </source>
</evidence>
<evidence type="ECO:0000313" key="5">
    <source>
        <dbReference type="Proteomes" id="UP000184290"/>
    </source>
</evidence>
<evidence type="ECO:0000256" key="2">
    <source>
        <dbReference type="SAM" id="MobiDB-lite"/>
    </source>
</evidence>
<dbReference type="Pfam" id="PF09361">
    <property type="entry name" value="Phasin_2"/>
    <property type="match status" value="1"/>
</dbReference>
<reference evidence="4 5" key="1">
    <citation type="submission" date="2016-11" db="EMBL/GenBank/DDBJ databases">
        <authorList>
            <person name="Varghese N."/>
            <person name="Submissions S."/>
        </authorList>
    </citation>
    <scope>NUCLEOTIDE SEQUENCE [LARGE SCALE GENOMIC DNA]</scope>
    <source>
        <strain evidence="4 5">DSM 21988</strain>
    </source>
</reference>
<dbReference type="EMBL" id="FQZC01000002">
    <property type="protein sequence ID" value="SHJ16349.1"/>
    <property type="molecule type" value="Genomic_DNA"/>
</dbReference>
<dbReference type="InterPro" id="IPR018968">
    <property type="entry name" value="Phasin"/>
</dbReference>
<feature type="coiled-coil region" evidence="1">
    <location>
        <begin position="57"/>
        <end position="84"/>
    </location>
</feature>
<accession>A0ABY1IH68</accession>
<proteinExistence type="predicted"/>
<dbReference type="Proteomes" id="UP000184290">
    <property type="component" value="Unassembled WGS sequence"/>
</dbReference>